<dbReference type="PANTHER" id="PTHR43542">
    <property type="entry name" value="METHYLTRANSFERASE"/>
    <property type="match status" value="1"/>
</dbReference>
<dbReference type="SUPFAM" id="SSF53335">
    <property type="entry name" value="S-adenosyl-L-methionine-dependent methyltransferases"/>
    <property type="match status" value="1"/>
</dbReference>
<dbReference type="InterPro" id="IPR004398">
    <property type="entry name" value="RNA_MeTrfase_RsmD"/>
</dbReference>
<organism evidence="4 5">
    <name type="scientific">Lederbergia ruris</name>
    <dbReference type="NCBI Taxonomy" id="217495"/>
    <lineage>
        <taxon>Bacteria</taxon>
        <taxon>Bacillati</taxon>
        <taxon>Bacillota</taxon>
        <taxon>Bacilli</taxon>
        <taxon>Bacillales</taxon>
        <taxon>Bacillaceae</taxon>
        <taxon>Lederbergia</taxon>
    </lineage>
</organism>
<dbReference type="Gene3D" id="3.40.50.150">
    <property type="entry name" value="Vaccinia Virus protein VP39"/>
    <property type="match status" value="1"/>
</dbReference>
<dbReference type="NCBIfam" id="TIGR00095">
    <property type="entry name" value="16S rRNA (guanine(966)-N(2))-methyltransferase RsmD"/>
    <property type="match status" value="1"/>
</dbReference>
<feature type="region of interest" description="Disordered" evidence="3">
    <location>
        <begin position="1"/>
        <end position="22"/>
    </location>
</feature>
<dbReference type="PROSITE" id="PS00092">
    <property type="entry name" value="N6_MTASE"/>
    <property type="match status" value="1"/>
</dbReference>
<proteinExistence type="predicted"/>
<evidence type="ECO:0000256" key="1">
    <source>
        <dbReference type="ARBA" id="ARBA00022603"/>
    </source>
</evidence>
<evidence type="ECO:0000256" key="3">
    <source>
        <dbReference type="SAM" id="MobiDB-lite"/>
    </source>
</evidence>
<dbReference type="PANTHER" id="PTHR43542:SF1">
    <property type="entry name" value="METHYLTRANSFERASE"/>
    <property type="match status" value="1"/>
</dbReference>
<dbReference type="GO" id="GO:0008168">
    <property type="term" value="F:methyltransferase activity"/>
    <property type="evidence" value="ECO:0007669"/>
    <property type="project" value="UniProtKB-KW"/>
</dbReference>
<dbReference type="Pfam" id="PF03602">
    <property type="entry name" value="Cons_hypoth95"/>
    <property type="match status" value="1"/>
</dbReference>
<dbReference type="InterPro" id="IPR029063">
    <property type="entry name" value="SAM-dependent_MTases_sf"/>
</dbReference>
<keyword evidence="5" id="KW-1185">Reference proteome</keyword>
<accession>A0ABQ4KI25</accession>
<comment type="caution">
    <text evidence="4">The sequence shown here is derived from an EMBL/GenBank/DDBJ whole genome shotgun (WGS) entry which is preliminary data.</text>
</comment>
<keyword evidence="1 4" id="KW-0489">Methyltransferase</keyword>
<keyword evidence="2" id="KW-0808">Transferase</keyword>
<reference evidence="4 5" key="1">
    <citation type="submission" date="2021-03" db="EMBL/GenBank/DDBJ databases">
        <title>Antimicrobial resistance genes in bacteria isolated from Japanese honey, and their potential for conferring macrolide and lincosamide resistance in the American foulbrood pathogen Paenibacillus larvae.</title>
        <authorList>
            <person name="Okamoto M."/>
            <person name="Kumagai M."/>
            <person name="Kanamori H."/>
            <person name="Takamatsu D."/>
        </authorList>
    </citation>
    <scope>NUCLEOTIDE SEQUENCE [LARGE SCALE GENOMIC DNA]</scope>
    <source>
        <strain evidence="4 5">J8TS2</strain>
    </source>
</reference>
<gene>
    <name evidence="4" type="ORF">J8TS2_19340</name>
</gene>
<evidence type="ECO:0000256" key="2">
    <source>
        <dbReference type="ARBA" id="ARBA00022679"/>
    </source>
</evidence>
<dbReference type="Proteomes" id="UP000679950">
    <property type="component" value="Unassembled WGS sequence"/>
</dbReference>
<dbReference type="GO" id="GO:0032259">
    <property type="term" value="P:methylation"/>
    <property type="evidence" value="ECO:0007669"/>
    <property type="project" value="UniProtKB-KW"/>
</dbReference>
<dbReference type="RefSeq" id="WP_158320464.1">
    <property type="nucleotide sequence ID" value="NZ_BORB01000013.1"/>
</dbReference>
<dbReference type="CDD" id="cd02440">
    <property type="entry name" value="AdoMet_MTases"/>
    <property type="match status" value="1"/>
</dbReference>
<name>A0ABQ4KI25_9BACI</name>
<dbReference type="InterPro" id="IPR002052">
    <property type="entry name" value="DNA_methylase_N6_adenine_CS"/>
</dbReference>
<dbReference type="EMBL" id="BORB01000013">
    <property type="protein sequence ID" value="GIN57615.1"/>
    <property type="molecule type" value="Genomic_DNA"/>
</dbReference>
<protein>
    <submittedName>
        <fullName evidence="4">Methyltransferase</fullName>
    </submittedName>
</protein>
<evidence type="ECO:0000313" key="4">
    <source>
        <dbReference type="EMBL" id="GIN57615.1"/>
    </source>
</evidence>
<sequence>MRVISGNLKGRPLKAVPGNGTRPTTDKVKETLFNIIGPYFTGGIALDLFAGSGALGIEGLSRGMEKVIFIDKDRQAIQTIKNNVQNCNLNSQVEIYRNDAERALKALMKRDIQFNYIFLDPPYHRQKLETILHTIEKNHLLIQQGMIIVEHDFELSLPATVGELHCDRTGQFGITALSIYKEVARGTS</sequence>
<evidence type="ECO:0000313" key="5">
    <source>
        <dbReference type="Proteomes" id="UP000679950"/>
    </source>
</evidence>
<dbReference type="PIRSF" id="PIRSF004553">
    <property type="entry name" value="CHP00095"/>
    <property type="match status" value="1"/>
</dbReference>